<evidence type="ECO:0000256" key="2">
    <source>
        <dbReference type="ARBA" id="ARBA00012104"/>
    </source>
</evidence>
<name>A0A395HL29_ASPHC</name>
<dbReference type="PANTHER" id="PTHR10534:SF2">
    <property type="entry name" value="PYRIDOXAL KINASE"/>
    <property type="match status" value="1"/>
</dbReference>
<proteinExistence type="inferred from homology"/>
<dbReference type="EMBL" id="KZ824318">
    <property type="protein sequence ID" value="RAL08143.1"/>
    <property type="molecule type" value="Genomic_DNA"/>
</dbReference>
<dbReference type="InterPro" id="IPR004625">
    <property type="entry name" value="PyrdxlKinase"/>
</dbReference>
<accession>A0A395HL29</accession>
<dbReference type="GO" id="GO:0005829">
    <property type="term" value="C:cytosol"/>
    <property type="evidence" value="ECO:0007669"/>
    <property type="project" value="TreeGrafter"/>
</dbReference>
<evidence type="ECO:0000313" key="9">
    <source>
        <dbReference type="Proteomes" id="UP000248961"/>
    </source>
</evidence>
<dbReference type="VEuPathDB" id="FungiDB:BO97DRAFT_408486"/>
<feature type="domain" description="Pyridoxamine kinase/Phosphomethylpyrimidine kinase" evidence="7">
    <location>
        <begin position="118"/>
        <end position="273"/>
    </location>
</feature>
<dbReference type="Pfam" id="PF08543">
    <property type="entry name" value="Phos_pyr_kin"/>
    <property type="match status" value="1"/>
</dbReference>
<dbReference type="InterPro" id="IPR029056">
    <property type="entry name" value="Ribokinase-like"/>
</dbReference>
<dbReference type="Proteomes" id="UP000248961">
    <property type="component" value="Unassembled WGS sequence"/>
</dbReference>
<dbReference type="RefSeq" id="XP_025547297.1">
    <property type="nucleotide sequence ID" value="XM_025695880.1"/>
</dbReference>
<protein>
    <recommendedName>
        <fullName evidence="2">pyridoxal kinase</fullName>
        <ecNumber evidence="2">2.7.1.35</ecNumber>
    </recommendedName>
</protein>
<dbReference type="EC" id="2.7.1.35" evidence="2"/>
<dbReference type="STRING" id="1450537.A0A395HL29"/>
<evidence type="ECO:0000259" key="7">
    <source>
        <dbReference type="Pfam" id="PF08543"/>
    </source>
</evidence>
<evidence type="ECO:0000256" key="6">
    <source>
        <dbReference type="ARBA" id="ARBA00022840"/>
    </source>
</evidence>
<dbReference type="NCBIfam" id="TIGR00687">
    <property type="entry name" value="pyridox_kin"/>
    <property type="match status" value="1"/>
</dbReference>
<dbReference type="InterPro" id="IPR013749">
    <property type="entry name" value="PM/HMP-P_kinase-1"/>
</dbReference>
<keyword evidence="9" id="KW-1185">Reference proteome</keyword>
<reference evidence="8 9" key="1">
    <citation type="submission" date="2018-02" db="EMBL/GenBank/DDBJ databases">
        <title>The genomes of Aspergillus section Nigri reveals drivers in fungal speciation.</title>
        <authorList>
            <consortium name="DOE Joint Genome Institute"/>
            <person name="Vesth T.C."/>
            <person name="Nybo J."/>
            <person name="Theobald S."/>
            <person name="Brandl J."/>
            <person name="Frisvad J.C."/>
            <person name="Nielsen K.F."/>
            <person name="Lyhne E.K."/>
            <person name="Kogle M.E."/>
            <person name="Kuo A."/>
            <person name="Riley R."/>
            <person name="Clum A."/>
            <person name="Nolan M."/>
            <person name="Lipzen A."/>
            <person name="Salamov A."/>
            <person name="Henrissat B."/>
            <person name="Wiebenga A."/>
            <person name="De vries R.P."/>
            <person name="Grigoriev I.V."/>
            <person name="Mortensen U.H."/>
            <person name="Andersen M.R."/>
            <person name="Baker S.E."/>
        </authorList>
    </citation>
    <scope>NUCLEOTIDE SEQUENCE [LARGE SCALE GENOMIC DNA]</scope>
    <source>
        <strain evidence="8 9">CBS 101889</strain>
    </source>
</reference>
<evidence type="ECO:0000313" key="8">
    <source>
        <dbReference type="EMBL" id="RAL08143.1"/>
    </source>
</evidence>
<dbReference type="CDD" id="cd01173">
    <property type="entry name" value="pyridoxal_pyridoxamine_kinase"/>
    <property type="match status" value="1"/>
</dbReference>
<keyword evidence="6" id="KW-0067">ATP-binding</keyword>
<evidence type="ECO:0000256" key="5">
    <source>
        <dbReference type="ARBA" id="ARBA00022777"/>
    </source>
</evidence>
<gene>
    <name evidence="8" type="ORF">BO97DRAFT_408486</name>
</gene>
<dbReference type="FunFam" id="3.40.1190.20:FF:000070">
    <property type="entry name" value="Putative pyridoxal kinase C6F6.11c"/>
    <property type="match status" value="1"/>
</dbReference>
<dbReference type="GO" id="GO:0005524">
    <property type="term" value="F:ATP binding"/>
    <property type="evidence" value="ECO:0007669"/>
    <property type="project" value="UniProtKB-KW"/>
</dbReference>
<dbReference type="PANTHER" id="PTHR10534">
    <property type="entry name" value="PYRIDOXAL KINASE"/>
    <property type="match status" value="1"/>
</dbReference>
<dbReference type="GeneID" id="37200169"/>
<comment type="similarity">
    <text evidence="1">Belongs to the pyridoxine kinase family.</text>
</comment>
<evidence type="ECO:0000256" key="3">
    <source>
        <dbReference type="ARBA" id="ARBA00022679"/>
    </source>
</evidence>
<dbReference type="SUPFAM" id="SSF53613">
    <property type="entry name" value="Ribokinase-like"/>
    <property type="match status" value="1"/>
</dbReference>
<keyword evidence="3" id="KW-0808">Transferase</keyword>
<dbReference type="Gene3D" id="3.40.1190.20">
    <property type="match status" value="1"/>
</dbReference>
<organism evidence="8 9">
    <name type="scientific">Aspergillus homomorphus (strain CBS 101889)</name>
    <dbReference type="NCBI Taxonomy" id="1450537"/>
    <lineage>
        <taxon>Eukaryota</taxon>
        <taxon>Fungi</taxon>
        <taxon>Dikarya</taxon>
        <taxon>Ascomycota</taxon>
        <taxon>Pezizomycotina</taxon>
        <taxon>Eurotiomycetes</taxon>
        <taxon>Eurotiomycetidae</taxon>
        <taxon>Eurotiales</taxon>
        <taxon>Aspergillaceae</taxon>
        <taxon>Aspergillus</taxon>
        <taxon>Aspergillus subgen. Circumdati</taxon>
    </lineage>
</organism>
<sequence length="372" mass="40389">MAADLLVPETRVLAVASHVVYGYVGNKMASVAMQLLGCDVAALNTVHFSNHTGYRQFKGTRATAEEITALYEGLTQSHLTDFDVMLSGYAPSAAAVEAVGVIGMDLQRNAEKNPGSFFWVLDPVMGDQGRLYVNDDVVPAYKKMIHHADLILPNQFEAEVLSGVRITSLSTLAEAITAIHAIYKVPHVIITSVQISNLSPSSSATAAPPANTLTVIGSTTRSDGSPRLFRVDVPALDCYFSGTGDMFAALTVARLREAVFAADPALRTTKSWVSPDDVPATALPLAQSTVKVLASMHCILEKTMEARNAELQAAVISNGEVLSEEERKKEEHLRESKAAEVRVVRHVQFLREPTVEFPAQEWNKEDLPAQFR</sequence>
<evidence type="ECO:0000256" key="4">
    <source>
        <dbReference type="ARBA" id="ARBA00022741"/>
    </source>
</evidence>
<keyword evidence="4" id="KW-0547">Nucleotide-binding</keyword>
<keyword evidence="5 8" id="KW-0418">Kinase</keyword>
<dbReference type="GO" id="GO:0009443">
    <property type="term" value="P:pyridoxal 5'-phosphate salvage"/>
    <property type="evidence" value="ECO:0007669"/>
    <property type="project" value="InterPro"/>
</dbReference>
<dbReference type="AlphaFoldDB" id="A0A395HL29"/>
<dbReference type="OrthoDB" id="2104723at2759"/>
<dbReference type="GO" id="GO:0008478">
    <property type="term" value="F:pyridoxal kinase activity"/>
    <property type="evidence" value="ECO:0007669"/>
    <property type="project" value="UniProtKB-EC"/>
</dbReference>
<evidence type="ECO:0000256" key="1">
    <source>
        <dbReference type="ARBA" id="ARBA00008805"/>
    </source>
</evidence>